<dbReference type="InterPro" id="IPR003607">
    <property type="entry name" value="HD/PDEase_dom"/>
</dbReference>
<dbReference type="Gene3D" id="1.10.3210.10">
    <property type="entry name" value="Hypothetical protein af1432"/>
    <property type="match status" value="1"/>
</dbReference>
<dbReference type="PANTHER" id="PTHR43155">
    <property type="entry name" value="CYCLIC DI-GMP PHOSPHODIESTERASE PA4108-RELATED"/>
    <property type="match status" value="1"/>
</dbReference>
<dbReference type="CDD" id="cd00077">
    <property type="entry name" value="HDc"/>
    <property type="match status" value="1"/>
</dbReference>
<dbReference type="InterPro" id="IPR006675">
    <property type="entry name" value="HDIG_dom"/>
</dbReference>
<dbReference type="SMART" id="SM00471">
    <property type="entry name" value="HDc"/>
    <property type="match status" value="1"/>
</dbReference>
<accession>A0ABV2KZI0</accession>
<evidence type="ECO:0000313" key="3">
    <source>
        <dbReference type="Proteomes" id="UP001549145"/>
    </source>
</evidence>
<dbReference type="SUPFAM" id="SSF109604">
    <property type="entry name" value="HD-domain/PDEase-like"/>
    <property type="match status" value="1"/>
</dbReference>
<name>A0ABV2KZI0_9HYPH</name>
<comment type="caution">
    <text evidence="2">The sequence shown here is derived from an EMBL/GenBank/DDBJ whole genome shotgun (WGS) entry which is preliminary data.</text>
</comment>
<protein>
    <submittedName>
        <fullName evidence="2">Nucleotidyltransferase with HDIG domain</fullName>
    </submittedName>
</protein>
<dbReference type="PROSITE" id="PS51832">
    <property type="entry name" value="HD_GYP"/>
    <property type="match status" value="1"/>
</dbReference>
<dbReference type="Pfam" id="PF13487">
    <property type="entry name" value="HD_5"/>
    <property type="match status" value="1"/>
</dbReference>
<dbReference type="EMBL" id="JBEPMM010000001">
    <property type="protein sequence ID" value="MET3690984.1"/>
    <property type="molecule type" value="Genomic_DNA"/>
</dbReference>
<evidence type="ECO:0000259" key="1">
    <source>
        <dbReference type="PROSITE" id="PS51832"/>
    </source>
</evidence>
<dbReference type="InterPro" id="IPR037522">
    <property type="entry name" value="HD_GYP_dom"/>
</dbReference>
<gene>
    <name evidence="2" type="ORF">ABID43_000503</name>
</gene>
<proteinExistence type="predicted"/>
<evidence type="ECO:0000313" key="2">
    <source>
        <dbReference type="EMBL" id="MET3690984.1"/>
    </source>
</evidence>
<keyword evidence="3" id="KW-1185">Reference proteome</keyword>
<dbReference type="RefSeq" id="WP_238280098.1">
    <property type="nucleotide sequence ID" value="NZ_BPQL01000075.1"/>
</dbReference>
<dbReference type="NCBIfam" id="TIGR00277">
    <property type="entry name" value="HDIG"/>
    <property type="match status" value="1"/>
</dbReference>
<feature type="domain" description="HD-GYP" evidence="1">
    <location>
        <begin position="165"/>
        <end position="358"/>
    </location>
</feature>
<reference evidence="2 3" key="1">
    <citation type="submission" date="2024-06" db="EMBL/GenBank/DDBJ databases">
        <title>Genomic Encyclopedia of Type Strains, Phase IV (KMG-IV): sequencing the most valuable type-strain genomes for metagenomic binning, comparative biology and taxonomic classification.</title>
        <authorList>
            <person name="Goeker M."/>
        </authorList>
    </citation>
    <scope>NUCLEOTIDE SEQUENCE [LARGE SCALE GENOMIC DNA]</scope>
    <source>
        <strain evidence="2 3">DSM 21331</strain>
    </source>
</reference>
<organism evidence="2 3">
    <name type="scientific">Methylobacterium goesingense</name>
    <dbReference type="NCBI Taxonomy" id="243690"/>
    <lineage>
        <taxon>Bacteria</taxon>
        <taxon>Pseudomonadati</taxon>
        <taxon>Pseudomonadota</taxon>
        <taxon>Alphaproteobacteria</taxon>
        <taxon>Hyphomicrobiales</taxon>
        <taxon>Methylobacteriaceae</taxon>
        <taxon>Methylobacterium</taxon>
    </lineage>
</organism>
<dbReference type="Proteomes" id="UP001549145">
    <property type="component" value="Unassembled WGS sequence"/>
</dbReference>
<dbReference type="PANTHER" id="PTHR43155:SF2">
    <property type="entry name" value="CYCLIC DI-GMP PHOSPHODIESTERASE PA4108"/>
    <property type="match status" value="1"/>
</dbReference>
<sequence>MTQTNTVLIVSDRPQLAALLARAVENVVACRCIEPSEPLPTALPAVAVVDVSRNAALARAWVARLHASRIATLQLTNKADAIGRAVSATRTLRADAPRTVVLATLFGLIDSRRTRERPVLGVATAARAESLARVADAMITRVFEAAGAGSVLTPAEADAGTEVILEAISECGIRTWLEAVERHDQQLYQHSLSVAGYAAAFGTGLGLPHADQMRLARAALLHDLGKARIPLAILNKPGRLTPAEMAVMQTHPAIGADLLRDQDGFDAQTLQVVRHHHEMLDGSGYPDGLAGAAIPDLVRLVTICDIHSALTERRPYRDRLPHRQAHALMLDMVPRLDADLLRAFERVVLHAIPDVAVA</sequence>